<sequence length="410" mass="45795">MELLTAGAANQDAMFRGLAAGYADSTTTNTSSLIPDAELTRFSRGLLTFAAIMTVLIMITGIIGNLLTIVALLRCPRVRNVAAAFIISLCVADFIFCLLTLPFSSSRFIHGGWIHGDVLCTMFPFMRYGNVGVSLLSIAMITINRYIMIAHYNVYSRIYRPCYIAVMICFCWCLSYGMQLPTLFGVWGKFGLHRKLGTCTIINDANGRSSKTALFIIAFVIPCIVIICCYARIFWVVHSSEVRMRKHAVSRPEGNSNNFINPAAKKKEEKALKAKRNEWKITQMVLAIFLSYVACYLPITIVKVADDEVVYPGFHVLGYILLYFSACVNPIIYVIMNKQYRQAYKTVLLCRRPRLLSSTPANLSSYADKSRDGPSRTMVSQVSFALNPIGVGQRGVRESNNDVFDENGKF</sequence>
<organism evidence="13">
    <name type="scientific">Menopon gallinae</name>
    <name type="common">poultry shaft louse</name>
    <dbReference type="NCBI Taxonomy" id="328185"/>
    <lineage>
        <taxon>Eukaryota</taxon>
        <taxon>Metazoa</taxon>
        <taxon>Ecdysozoa</taxon>
        <taxon>Arthropoda</taxon>
        <taxon>Hexapoda</taxon>
        <taxon>Insecta</taxon>
        <taxon>Pterygota</taxon>
        <taxon>Neoptera</taxon>
        <taxon>Paraneoptera</taxon>
        <taxon>Psocodea</taxon>
        <taxon>Troctomorpha</taxon>
        <taxon>Phthiraptera</taxon>
        <taxon>Amblycera</taxon>
        <taxon>Menoponidae</taxon>
        <taxon>Menopon</taxon>
    </lineage>
</organism>
<dbReference type="FunFam" id="1.20.1070.10:FF:000312">
    <property type="entry name" value="protein trapped in endoderm-1"/>
    <property type="match status" value="1"/>
</dbReference>
<name>A0AAW2IFL4_9NEOP</name>
<feature type="transmembrane region" description="Helical" evidence="11">
    <location>
        <begin position="158"/>
        <end position="178"/>
    </location>
</feature>
<evidence type="ECO:0000256" key="10">
    <source>
        <dbReference type="RuleBase" id="RU000688"/>
    </source>
</evidence>
<dbReference type="GO" id="GO:0004930">
    <property type="term" value="F:G protein-coupled receptor activity"/>
    <property type="evidence" value="ECO:0007669"/>
    <property type="project" value="UniProtKB-KW"/>
</dbReference>
<evidence type="ECO:0000256" key="9">
    <source>
        <dbReference type="ARBA" id="ARBA00023224"/>
    </source>
</evidence>
<dbReference type="EMBL" id="JARGDH010000001">
    <property type="protein sequence ID" value="KAL0281004.1"/>
    <property type="molecule type" value="Genomic_DNA"/>
</dbReference>
<dbReference type="AlphaFoldDB" id="A0AAW2IFL4"/>
<dbReference type="PANTHER" id="PTHR24228">
    <property type="entry name" value="B2 BRADYKININ RECEPTOR/ANGIOTENSIN II RECEPTOR"/>
    <property type="match status" value="1"/>
</dbReference>
<accession>A0AAW2IFL4</accession>
<evidence type="ECO:0000256" key="4">
    <source>
        <dbReference type="ARBA" id="ARBA00022692"/>
    </source>
</evidence>
<feature type="transmembrane region" description="Helical" evidence="11">
    <location>
        <begin position="46"/>
        <end position="73"/>
    </location>
</feature>
<evidence type="ECO:0000256" key="3">
    <source>
        <dbReference type="ARBA" id="ARBA00022475"/>
    </source>
</evidence>
<evidence type="ECO:0000256" key="2">
    <source>
        <dbReference type="ARBA" id="ARBA00010663"/>
    </source>
</evidence>
<keyword evidence="8 10" id="KW-0675">Receptor</keyword>
<gene>
    <name evidence="13" type="ORF">PYX00_002135</name>
</gene>
<feature type="transmembrane region" description="Helical" evidence="11">
    <location>
        <begin position="213"/>
        <end position="237"/>
    </location>
</feature>
<comment type="similarity">
    <text evidence="2 10">Belongs to the G-protein coupled receptor 1 family.</text>
</comment>
<evidence type="ECO:0000256" key="1">
    <source>
        <dbReference type="ARBA" id="ARBA00004651"/>
    </source>
</evidence>
<keyword evidence="4 10" id="KW-0812">Transmembrane</keyword>
<dbReference type="SMART" id="SM01381">
    <property type="entry name" value="7TM_GPCR_Srsx"/>
    <property type="match status" value="1"/>
</dbReference>
<evidence type="ECO:0000313" key="13">
    <source>
        <dbReference type="EMBL" id="KAL0281004.1"/>
    </source>
</evidence>
<proteinExistence type="inferred from homology"/>
<dbReference type="SUPFAM" id="SSF81321">
    <property type="entry name" value="Family A G protein-coupled receptor-like"/>
    <property type="match status" value="1"/>
</dbReference>
<evidence type="ECO:0000259" key="12">
    <source>
        <dbReference type="PROSITE" id="PS50262"/>
    </source>
</evidence>
<reference evidence="13" key="1">
    <citation type="journal article" date="2024" name="Gigascience">
        <title>Chromosome-level genome of the poultry shaft louse Menopon gallinae provides insight into the host-switching and adaptive evolution of parasitic lice.</title>
        <authorList>
            <person name="Xu Y."/>
            <person name="Ma L."/>
            <person name="Liu S."/>
            <person name="Liang Y."/>
            <person name="Liu Q."/>
            <person name="He Z."/>
            <person name="Tian L."/>
            <person name="Duan Y."/>
            <person name="Cai W."/>
            <person name="Li H."/>
            <person name="Song F."/>
        </authorList>
    </citation>
    <scope>NUCLEOTIDE SEQUENCE</scope>
    <source>
        <strain evidence="13">Cailab_2023a</strain>
    </source>
</reference>
<feature type="transmembrane region" description="Helical" evidence="11">
    <location>
        <begin position="284"/>
        <end position="304"/>
    </location>
</feature>
<feature type="transmembrane region" description="Helical" evidence="11">
    <location>
        <begin position="316"/>
        <end position="336"/>
    </location>
</feature>
<keyword evidence="9 10" id="KW-0807">Transducer</keyword>
<feature type="domain" description="G-protein coupled receptors family 1 profile" evidence="12">
    <location>
        <begin position="64"/>
        <end position="333"/>
    </location>
</feature>
<dbReference type="CDD" id="cd15210">
    <property type="entry name" value="7tmA_GPR84-like"/>
    <property type="match status" value="1"/>
</dbReference>
<dbReference type="Gene3D" id="1.20.1070.10">
    <property type="entry name" value="Rhodopsin 7-helix transmembrane proteins"/>
    <property type="match status" value="1"/>
</dbReference>
<keyword evidence="7 11" id="KW-0472">Membrane</keyword>
<dbReference type="InterPro" id="IPR017452">
    <property type="entry name" value="GPCR_Rhodpsn_7TM"/>
</dbReference>
<keyword evidence="5 11" id="KW-1133">Transmembrane helix</keyword>
<comment type="subcellular location">
    <subcellularLocation>
        <location evidence="1">Cell membrane</location>
        <topology evidence="1">Multi-pass membrane protein</topology>
    </subcellularLocation>
</comment>
<dbReference type="PROSITE" id="PS00237">
    <property type="entry name" value="G_PROTEIN_RECEP_F1_1"/>
    <property type="match status" value="1"/>
</dbReference>
<dbReference type="GO" id="GO:0005886">
    <property type="term" value="C:plasma membrane"/>
    <property type="evidence" value="ECO:0007669"/>
    <property type="project" value="UniProtKB-SubCell"/>
</dbReference>
<keyword evidence="3" id="KW-1003">Cell membrane</keyword>
<dbReference type="Pfam" id="PF00001">
    <property type="entry name" value="7tm_1"/>
    <property type="match status" value="1"/>
</dbReference>
<evidence type="ECO:0000256" key="6">
    <source>
        <dbReference type="ARBA" id="ARBA00023040"/>
    </source>
</evidence>
<evidence type="ECO:0000256" key="5">
    <source>
        <dbReference type="ARBA" id="ARBA00022989"/>
    </source>
</evidence>
<dbReference type="PANTHER" id="PTHR24228:SF63">
    <property type="entry name" value="G-PROTEIN COUPLED RECEPTOR MOODY"/>
    <property type="match status" value="1"/>
</dbReference>
<dbReference type="PROSITE" id="PS50262">
    <property type="entry name" value="G_PROTEIN_RECEP_F1_2"/>
    <property type="match status" value="1"/>
</dbReference>
<evidence type="ECO:0000256" key="11">
    <source>
        <dbReference type="SAM" id="Phobius"/>
    </source>
</evidence>
<keyword evidence="6 10" id="KW-0297">G-protein coupled receptor</keyword>
<dbReference type="PRINTS" id="PR00237">
    <property type="entry name" value="GPCRRHODOPSN"/>
</dbReference>
<evidence type="ECO:0000256" key="8">
    <source>
        <dbReference type="ARBA" id="ARBA00023170"/>
    </source>
</evidence>
<dbReference type="InterPro" id="IPR000276">
    <property type="entry name" value="GPCR_Rhodpsn"/>
</dbReference>
<evidence type="ECO:0000256" key="7">
    <source>
        <dbReference type="ARBA" id="ARBA00023136"/>
    </source>
</evidence>
<feature type="transmembrane region" description="Helical" evidence="11">
    <location>
        <begin position="125"/>
        <end position="146"/>
    </location>
</feature>
<comment type="caution">
    <text evidence="13">The sequence shown here is derived from an EMBL/GenBank/DDBJ whole genome shotgun (WGS) entry which is preliminary data.</text>
</comment>
<protein>
    <recommendedName>
        <fullName evidence="12">G-protein coupled receptors family 1 profile domain-containing protein</fullName>
    </recommendedName>
</protein>
<feature type="transmembrane region" description="Helical" evidence="11">
    <location>
        <begin position="80"/>
        <end position="105"/>
    </location>
</feature>